<keyword evidence="6" id="KW-0472">Membrane</keyword>
<gene>
    <name evidence="12" type="ordered locus">Ecym_5509</name>
</gene>
<sequence>MPSQLLENINFLAPEPIRLMDDSDSDDSDNNCKQTHGALLQIKSAHIVGCTTINADRYDDKSSQCKFTVWTIEAEFQTTDTPRVIRLSKRYSDFVDFRELLLAHLPTRLQTAVPKLPPQVKWYNAWRYQDANFNKLWLCQRRDGLNYFLDQVLLNHTVVSHAPAVIQKFLEYNVVQIQTSCPSSSRIYPPTAPTVSRNKPRQRA</sequence>
<comment type="similarity">
    <text evidence="3">Belongs to the YPT35 family.</text>
</comment>
<keyword evidence="5" id="KW-0967">Endosome</keyword>
<dbReference type="CDD" id="cd07280">
    <property type="entry name" value="PX_YPT35"/>
    <property type="match status" value="1"/>
</dbReference>
<dbReference type="KEGG" id="erc:Ecym_5509"/>
<dbReference type="OrthoDB" id="10254720at2759"/>
<protein>
    <recommendedName>
        <fullName evidence="8">Endosomal/vacuolar adapter protein YPT35</fullName>
    </recommendedName>
    <alternativeName>
        <fullName evidence="9">PX domain-containing protein YPT35</fullName>
    </alternativeName>
</protein>
<evidence type="ECO:0000256" key="7">
    <source>
        <dbReference type="ARBA" id="ARBA00033728"/>
    </source>
</evidence>
<proteinExistence type="inferred from homology"/>
<dbReference type="EMBL" id="CP002501">
    <property type="protein sequence ID" value="AET40252.1"/>
    <property type="molecule type" value="Genomic_DNA"/>
</dbReference>
<dbReference type="AlphaFoldDB" id="I6NDW0"/>
<keyword evidence="13" id="KW-1185">Reference proteome</keyword>
<dbReference type="InterPro" id="IPR001683">
    <property type="entry name" value="PX_dom"/>
</dbReference>
<reference evidence="12 13" key="1">
    <citation type="journal article" date="2011" name="G3 (Bethesda)">
        <title>Genome evolution in the Eremothecium clade of the Saccharomyces complex revealed by comparative genomics.</title>
        <authorList>
            <person name="Wendland J."/>
            <person name="Walther A."/>
        </authorList>
    </citation>
    <scope>NUCLEOTIDE SEQUENCE [LARGE SCALE GENOMIC DNA]</scope>
    <source>
        <strain evidence="13">CBS 270.75 / DBVPG 7215 / KCTC 17166 / NRRL Y-17582</strain>
    </source>
</reference>
<dbReference type="Proteomes" id="UP000006790">
    <property type="component" value="Chromosome 5"/>
</dbReference>
<evidence type="ECO:0000256" key="8">
    <source>
        <dbReference type="ARBA" id="ARBA00033774"/>
    </source>
</evidence>
<dbReference type="Pfam" id="PF00787">
    <property type="entry name" value="PX"/>
    <property type="match status" value="1"/>
</dbReference>
<keyword evidence="4" id="KW-0926">Vacuole</keyword>
<dbReference type="RefSeq" id="XP_003647069.1">
    <property type="nucleotide sequence ID" value="XM_003647021.1"/>
</dbReference>
<dbReference type="InParanoid" id="I6NDW0"/>
<name>I6NDW0_ERECY</name>
<evidence type="ECO:0000256" key="6">
    <source>
        <dbReference type="ARBA" id="ARBA00023136"/>
    </source>
</evidence>
<dbReference type="STRING" id="931890.I6NDW0"/>
<dbReference type="GO" id="GO:0010008">
    <property type="term" value="C:endosome membrane"/>
    <property type="evidence" value="ECO:0007669"/>
    <property type="project" value="UniProtKB-SubCell"/>
</dbReference>
<dbReference type="InterPro" id="IPR036871">
    <property type="entry name" value="PX_dom_sf"/>
</dbReference>
<dbReference type="FunCoup" id="I6NDW0">
    <property type="interactions" value="97"/>
</dbReference>
<dbReference type="PROSITE" id="PS50195">
    <property type="entry name" value="PX"/>
    <property type="match status" value="1"/>
</dbReference>
<evidence type="ECO:0000313" key="12">
    <source>
        <dbReference type="EMBL" id="AET40252.1"/>
    </source>
</evidence>
<evidence type="ECO:0000256" key="4">
    <source>
        <dbReference type="ARBA" id="ARBA00022554"/>
    </source>
</evidence>
<dbReference type="InterPro" id="IPR037917">
    <property type="entry name" value="Ypt35_PX"/>
</dbReference>
<comment type="subcellular location">
    <subcellularLocation>
        <location evidence="2">Endosome membrane</location>
        <topology evidence="2">Peripheral membrane protein</topology>
    </subcellularLocation>
    <subcellularLocation>
        <location evidence="1">Vacuole membrane</location>
        <topology evidence="1">Peripheral membrane protein</topology>
    </subcellularLocation>
</comment>
<evidence type="ECO:0000256" key="10">
    <source>
        <dbReference type="SAM" id="MobiDB-lite"/>
    </source>
</evidence>
<evidence type="ECO:0000256" key="2">
    <source>
        <dbReference type="ARBA" id="ARBA00004481"/>
    </source>
</evidence>
<dbReference type="SUPFAM" id="SSF64268">
    <property type="entry name" value="PX domain"/>
    <property type="match status" value="1"/>
</dbReference>
<evidence type="ECO:0000256" key="3">
    <source>
        <dbReference type="ARBA" id="ARBA00007426"/>
    </source>
</evidence>
<organism evidence="12 13">
    <name type="scientific">Eremothecium cymbalariae (strain CBS 270.75 / DBVPG 7215 / KCTC 17166 / NRRL Y-17582)</name>
    <name type="common">Yeast</name>
    <dbReference type="NCBI Taxonomy" id="931890"/>
    <lineage>
        <taxon>Eukaryota</taxon>
        <taxon>Fungi</taxon>
        <taxon>Dikarya</taxon>
        <taxon>Ascomycota</taxon>
        <taxon>Saccharomycotina</taxon>
        <taxon>Saccharomycetes</taxon>
        <taxon>Saccharomycetales</taxon>
        <taxon>Saccharomycetaceae</taxon>
        <taxon>Eremothecium</taxon>
    </lineage>
</organism>
<dbReference type="eggNOG" id="ENOG502S40T">
    <property type="taxonomic scope" value="Eukaryota"/>
</dbReference>
<dbReference type="GO" id="GO:0032266">
    <property type="term" value="F:phosphatidylinositol-3-phosphate binding"/>
    <property type="evidence" value="ECO:0007669"/>
    <property type="project" value="InterPro"/>
</dbReference>
<accession>I6NDW0</accession>
<dbReference type="HOGENOM" id="CLU_1475537_0_0_1"/>
<evidence type="ECO:0000256" key="5">
    <source>
        <dbReference type="ARBA" id="ARBA00022753"/>
    </source>
</evidence>
<dbReference type="SMART" id="SM00312">
    <property type="entry name" value="PX"/>
    <property type="match status" value="1"/>
</dbReference>
<evidence type="ECO:0000256" key="1">
    <source>
        <dbReference type="ARBA" id="ARBA00004148"/>
    </source>
</evidence>
<feature type="region of interest" description="Disordered" evidence="10">
    <location>
        <begin position="182"/>
        <end position="204"/>
    </location>
</feature>
<dbReference type="Gene3D" id="3.30.1520.10">
    <property type="entry name" value="Phox-like domain"/>
    <property type="match status" value="1"/>
</dbReference>
<dbReference type="GO" id="GO:0005774">
    <property type="term" value="C:vacuolar membrane"/>
    <property type="evidence" value="ECO:0007669"/>
    <property type="project" value="UniProtKB-SubCell"/>
</dbReference>
<comment type="function">
    <text evidence="7">Recruits the lipid transfer protein VPS13 to endosomal and vacuolar membranes.</text>
</comment>
<dbReference type="GeneID" id="11468614"/>
<dbReference type="OMA" id="FAVWKIT"/>
<evidence type="ECO:0000256" key="9">
    <source>
        <dbReference type="ARBA" id="ARBA00033785"/>
    </source>
</evidence>
<feature type="domain" description="PX" evidence="11">
    <location>
        <begin position="48"/>
        <end position="176"/>
    </location>
</feature>
<evidence type="ECO:0000313" key="13">
    <source>
        <dbReference type="Proteomes" id="UP000006790"/>
    </source>
</evidence>
<evidence type="ECO:0000259" key="11">
    <source>
        <dbReference type="PROSITE" id="PS50195"/>
    </source>
</evidence>